<dbReference type="RefSeq" id="WP_184047766.1">
    <property type="nucleotide sequence ID" value="NZ_JACIGK010000034.1"/>
</dbReference>
<protein>
    <submittedName>
        <fullName evidence="2">Phage gp29-like protein</fullName>
    </submittedName>
</protein>
<reference evidence="2 3" key="1">
    <citation type="submission" date="2020-08" db="EMBL/GenBank/DDBJ databases">
        <title>Genome sequencing of Purple Non-Sulfur Bacteria from various extreme environments.</title>
        <authorList>
            <person name="Mayer M."/>
        </authorList>
    </citation>
    <scope>NUCLEOTIDE SEQUENCE [LARGE SCALE GENOMIC DNA]</scope>
    <source>
        <strain evidence="2 3">JA131</strain>
    </source>
</reference>
<dbReference type="Proteomes" id="UP000554286">
    <property type="component" value="Unassembled WGS sequence"/>
</dbReference>
<accession>A0A7W6RFS6</accession>
<gene>
    <name evidence="2" type="ORF">GGD89_003425</name>
</gene>
<dbReference type="InterPro" id="IPR009279">
    <property type="entry name" value="Portal_Mu"/>
</dbReference>
<feature type="compositionally biased region" description="Low complexity" evidence="1">
    <location>
        <begin position="415"/>
        <end position="424"/>
    </location>
</feature>
<feature type="compositionally biased region" description="Acidic residues" evidence="1">
    <location>
        <begin position="527"/>
        <end position="539"/>
    </location>
</feature>
<evidence type="ECO:0000256" key="1">
    <source>
        <dbReference type="SAM" id="MobiDB-lite"/>
    </source>
</evidence>
<comment type="caution">
    <text evidence="2">The sequence shown here is derived from an EMBL/GenBank/DDBJ whole genome shotgun (WGS) entry which is preliminary data.</text>
</comment>
<proteinExistence type="predicted"/>
<evidence type="ECO:0000313" key="3">
    <source>
        <dbReference type="Proteomes" id="UP000554286"/>
    </source>
</evidence>
<feature type="region of interest" description="Disordered" evidence="1">
    <location>
        <begin position="520"/>
        <end position="539"/>
    </location>
</feature>
<name>A0A7W6RFS6_9PROT</name>
<organism evidence="2 3">
    <name type="scientific">Roseospira visakhapatnamensis</name>
    <dbReference type="NCBI Taxonomy" id="390880"/>
    <lineage>
        <taxon>Bacteria</taxon>
        <taxon>Pseudomonadati</taxon>
        <taxon>Pseudomonadota</taxon>
        <taxon>Alphaproteobacteria</taxon>
        <taxon>Rhodospirillales</taxon>
        <taxon>Rhodospirillaceae</taxon>
        <taxon>Roseospira</taxon>
    </lineage>
</organism>
<sequence length="539" mass="57647">MARTSQILGPDGRPIERGTLTQTVAAPAVTGVRRPFSGTIATGLTPEWLAGILKRATEGSVADYLTLAEEMEERDPHYAAVLGTRKRAVAGVEPIVTPGDDSPRAGEIADFVRRSIVDQPWFNGMVMDLLDALGKGYAVCEILWETGKQWTPSACPWRDPRYFVLDDTRTTLRLAADGEPKGVELPPGKFIVHAPRIKSGLSVRGGLARLVAWSYLFKAFALKDWVAFIEVYGLPLRLGRYGQSATQQDIDTLVAAVSGIGTDAAAVLPEAMRIEFQGISEGRGGAELFQRLAEYLDGQISKAVLGQTMTTDDGASLSQAQVHRGVQIDVAQADAGDVARPVNRDLVRVEVDLNYGPQEVYPWLSWPITEPEDTQAVTQQLTGLVPLGLRVRADDVRERLGWAAPEDDDEVLGGAAMPTDTDTPPDADPAPAPQRATGAGQAAKGDDDSDPVEAGYAAIAEALDHDDWEVMAPSVNAVLDTAAEAEDPDDLVERLAHLVEDGRLDSQALADRLARSTLLARALGDAPDPDPAPDADGDG</sequence>
<evidence type="ECO:0000313" key="2">
    <source>
        <dbReference type="EMBL" id="MBB4267775.1"/>
    </source>
</evidence>
<keyword evidence="3" id="KW-1185">Reference proteome</keyword>
<feature type="region of interest" description="Disordered" evidence="1">
    <location>
        <begin position="401"/>
        <end position="451"/>
    </location>
</feature>
<dbReference type="Pfam" id="PF06074">
    <property type="entry name" value="Portal_Mu"/>
    <property type="match status" value="1"/>
</dbReference>
<dbReference type="EMBL" id="JACIGK010000034">
    <property type="protein sequence ID" value="MBB4267775.1"/>
    <property type="molecule type" value="Genomic_DNA"/>
</dbReference>
<dbReference type="AlphaFoldDB" id="A0A7W6RFS6"/>